<dbReference type="PROSITE" id="PS51257">
    <property type="entry name" value="PROKAR_LIPOPROTEIN"/>
    <property type="match status" value="1"/>
</dbReference>
<gene>
    <name evidence="1" type="ORF">MCNF_14300</name>
</gene>
<dbReference type="EMBL" id="AP022612">
    <property type="protein sequence ID" value="BBZ32825.1"/>
    <property type="molecule type" value="Genomic_DNA"/>
</dbReference>
<sequence>MRAALAIACIVGVLLSAGCSRTLSGTPQFESSGAAGSIEDMLLPEDEVNDLIGTSGMEIVETVEELTDNSMYASELECLGSLYHSEETVYDGSDVKGVADQIITEPDDVGDYWVEQTVVRLSSAGAVDDFVNQTKLDWSNCIGKDIVIDDDEGAATWRFEGVTIDGASIAQTARNVGGDDWQCRHVMRSVADVVIEASVCGETVQEGAAETLAERIAARVG</sequence>
<proteinExistence type="predicted"/>
<accession>A0A7I7XU99</accession>
<organism evidence="1 2">
    <name type="scientific">Mycolicibacterium confluentis</name>
    <dbReference type="NCBI Taxonomy" id="28047"/>
    <lineage>
        <taxon>Bacteria</taxon>
        <taxon>Bacillati</taxon>
        <taxon>Actinomycetota</taxon>
        <taxon>Actinomycetes</taxon>
        <taxon>Mycobacteriales</taxon>
        <taxon>Mycobacteriaceae</taxon>
        <taxon>Mycolicibacterium</taxon>
    </lineage>
</organism>
<reference evidence="1" key="2">
    <citation type="submission" date="2020-02" db="EMBL/GenBank/DDBJ databases">
        <authorList>
            <person name="Matsumoto Y."/>
            <person name="Motooka D."/>
            <person name="Nakamura S."/>
        </authorList>
    </citation>
    <scope>NUCLEOTIDE SEQUENCE</scope>
    <source>
        <strain evidence="1">JCM 13671</strain>
    </source>
</reference>
<reference evidence="1" key="1">
    <citation type="journal article" date="2019" name="Emerg. Microbes Infect.">
        <title>Comprehensive subspecies identification of 175 nontuberculous mycobacteria species based on 7547 genomic profiles.</title>
        <authorList>
            <person name="Matsumoto Y."/>
            <person name="Kinjo T."/>
            <person name="Motooka D."/>
            <person name="Nabeya D."/>
            <person name="Jung N."/>
            <person name="Uechi K."/>
            <person name="Horii T."/>
            <person name="Iida T."/>
            <person name="Fujita J."/>
            <person name="Nakamura S."/>
        </authorList>
    </citation>
    <scope>NUCLEOTIDE SEQUENCE [LARGE SCALE GENOMIC DNA]</scope>
    <source>
        <strain evidence="1">JCM 13671</strain>
    </source>
</reference>
<dbReference type="OrthoDB" id="1551126at2"/>
<dbReference type="Gene3D" id="3.40.1000.70">
    <property type="entry name" value="PknH-like extracellular domain"/>
    <property type="match status" value="1"/>
</dbReference>
<dbReference type="Proteomes" id="UP000466931">
    <property type="component" value="Chromosome"/>
</dbReference>
<protein>
    <submittedName>
        <fullName evidence="1">Uncharacterized protein</fullName>
    </submittedName>
</protein>
<dbReference type="InterPro" id="IPR038232">
    <property type="entry name" value="PknH-like_Extracell_sf"/>
</dbReference>
<dbReference type="RefSeq" id="WP_085153233.1">
    <property type="nucleotide sequence ID" value="NZ_AP022612.1"/>
</dbReference>
<dbReference type="InterPro" id="IPR026954">
    <property type="entry name" value="PknH-like_Extracell"/>
</dbReference>
<name>A0A7I7XU99_9MYCO</name>
<evidence type="ECO:0000313" key="2">
    <source>
        <dbReference type="Proteomes" id="UP000466931"/>
    </source>
</evidence>
<evidence type="ECO:0000313" key="1">
    <source>
        <dbReference type="EMBL" id="BBZ32825.1"/>
    </source>
</evidence>
<dbReference type="AlphaFoldDB" id="A0A7I7XU99"/>
<dbReference type="Pfam" id="PF14032">
    <property type="entry name" value="PknH_C"/>
    <property type="match status" value="1"/>
</dbReference>
<keyword evidence="2" id="KW-1185">Reference proteome</keyword>